<organism evidence="2 3">
    <name type="scientific">Carpinus fangiana</name>
    <dbReference type="NCBI Taxonomy" id="176857"/>
    <lineage>
        <taxon>Eukaryota</taxon>
        <taxon>Viridiplantae</taxon>
        <taxon>Streptophyta</taxon>
        <taxon>Embryophyta</taxon>
        <taxon>Tracheophyta</taxon>
        <taxon>Spermatophyta</taxon>
        <taxon>Magnoliopsida</taxon>
        <taxon>eudicotyledons</taxon>
        <taxon>Gunneridae</taxon>
        <taxon>Pentapetalae</taxon>
        <taxon>rosids</taxon>
        <taxon>fabids</taxon>
        <taxon>Fagales</taxon>
        <taxon>Betulaceae</taxon>
        <taxon>Carpinus</taxon>
    </lineage>
</organism>
<sequence>MVGTNGKVGRGGNLGNGKIGVKVGIIGSGRNRDSWKDGNGGSSGLETAGNWMFSREEGAGKAG</sequence>
<feature type="region of interest" description="Disordered" evidence="1">
    <location>
        <begin position="28"/>
        <end position="63"/>
    </location>
</feature>
<evidence type="ECO:0000256" key="1">
    <source>
        <dbReference type="SAM" id="MobiDB-lite"/>
    </source>
</evidence>
<evidence type="ECO:0000313" key="2">
    <source>
        <dbReference type="EMBL" id="KAE7996007.1"/>
    </source>
</evidence>
<protein>
    <submittedName>
        <fullName evidence="2">Uncharacterized protein</fullName>
    </submittedName>
</protein>
<evidence type="ECO:0000313" key="3">
    <source>
        <dbReference type="Proteomes" id="UP000327013"/>
    </source>
</evidence>
<dbReference type="Proteomes" id="UP000327013">
    <property type="component" value="Chromosome 1"/>
</dbReference>
<keyword evidence="3" id="KW-1185">Reference proteome</keyword>
<gene>
    <name evidence="2" type="ORF">FH972_000756</name>
</gene>
<reference evidence="2 3" key="1">
    <citation type="submission" date="2019-06" db="EMBL/GenBank/DDBJ databases">
        <title>A chromosomal-level reference genome of Carpinus fangiana (Coryloideae, Betulaceae).</title>
        <authorList>
            <person name="Yang X."/>
            <person name="Wang Z."/>
            <person name="Zhang L."/>
            <person name="Hao G."/>
            <person name="Liu J."/>
            <person name="Yang Y."/>
        </authorList>
    </citation>
    <scope>NUCLEOTIDE SEQUENCE [LARGE SCALE GENOMIC DNA]</scope>
    <source>
        <strain evidence="2">Cfa_2016G</strain>
        <tissue evidence="2">Leaf</tissue>
    </source>
</reference>
<dbReference type="EMBL" id="CM017321">
    <property type="protein sequence ID" value="KAE7996007.1"/>
    <property type="molecule type" value="Genomic_DNA"/>
</dbReference>
<feature type="compositionally biased region" description="Basic and acidic residues" evidence="1">
    <location>
        <begin position="54"/>
        <end position="63"/>
    </location>
</feature>
<proteinExistence type="predicted"/>
<dbReference type="AlphaFoldDB" id="A0A5N6Q9U3"/>
<accession>A0A5N6Q9U3</accession>
<name>A0A5N6Q9U3_9ROSI</name>